<evidence type="ECO:0000256" key="1">
    <source>
        <dbReference type="ARBA" id="ARBA00022679"/>
    </source>
</evidence>
<gene>
    <name evidence="4" type="ORF">ORD21_09555</name>
</gene>
<accession>A0ABU4DQW7</accession>
<dbReference type="PANTHER" id="PTHR43877:SF2">
    <property type="entry name" value="AMINOALKYLPHOSPHONATE N-ACETYLTRANSFERASE-RELATED"/>
    <property type="match status" value="1"/>
</dbReference>
<dbReference type="GO" id="GO:0016746">
    <property type="term" value="F:acyltransferase activity"/>
    <property type="evidence" value="ECO:0007669"/>
    <property type="project" value="UniProtKB-KW"/>
</dbReference>
<dbReference type="SUPFAM" id="SSF55729">
    <property type="entry name" value="Acyl-CoA N-acyltransferases (Nat)"/>
    <property type="match status" value="1"/>
</dbReference>
<evidence type="ECO:0000313" key="4">
    <source>
        <dbReference type="EMBL" id="MDV6374831.1"/>
    </source>
</evidence>
<protein>
    <submittedName>
        <fullName evidence="4">GNAT family N-acetyltransferase</fullName>
        <ecNumber evidence="4">2.3.1.-</ecNumber>
    </submittedName>
</protein>
<keyword evidence="2 4" id="KW-0012">Acyltransferase</keyword>
<comment type="caution">
    <text evidence="4">The sequence shown here is derived from an EMBL/GenBank/DDBJ whole genome shotgun (WGS) entry which is preliminary data.</text>
</comment>
<dbReference type="InterPro" id="IPR016181">
    <property type="entry name" value="Acyl_CoA_acyltransferase"/>
</dbReference>
<dbReference type="EMBL" id="JAPMIV010000014">
    <property type="protein sequence ID" value="MDV6374831.1"/>
    <property type="molecule type" value="Genomic_DNA"/>
</dbReference>
<feature type="domain" description="N-acetyltransferase" evidence="3">
    <location>
        <begin position="5"/>
        <end position="187"/>
    </location>
</feature>
<dbReference type="InterPro" id="IPR000182">
    <property type="entry name" value="GNAT_dom"/>
</dbReference>
<dbReference type="CDD" id="cd04301">
    <property type="entry name" value="NAT_SF"/>
    <property type="match status" value="1"/>
</dbReference>
<dbReference type="PROSITE" id="PS51186">
    <property type="entry name" value="GNAT"/>
    <property type="match status" value="1"/>
</dbReference>
<name>A0ABU4DQW7_9DEIO</name>
<evidence type="ECO:0000256" key="2">
    <source>
        <dbReference type="ARBA" id="ARBA00023315"/>
    </source>
</evidence>
<dbReference type="EC" id="2.3.1.-" evidence="4"/>
<evidence type="ECO:0000313" key="5">
    <source>
        <dbReference type="Proteomes" id="UP001276150"/>
    </source>
</evidence>
<sequence length="187" mass="20101">MTESVTVRPARPDDAAFAVPLIQATIGHIGLALTGAATDAEAQGVMLEFFVRPGNRLSFQNVWIAERSGEALGFLLGYAGVDSEALDEPFREHLRGRNLPGNVVSEGQHGEWYVDTLAVTGAARGHGVGARLLQEAPAQATAQGLDRVGLLVEHGNRAAKLYLRQGFEVEAERVLGGHAYDHMIHRI</sequence>
<dbReference type="Proteomes" id="UP001276150">
    <property type="component" value="Unassembled WGS sequence"/>
</dbReference>
<keyword evidence="1 4" id="KW-0808">Transferase</keyword>
<reference evidence="4 5" key="1">
    <citation type="submission" date="2022-11" db="EMBL/GenBank/DDBJ databases">
        <title>Deinococcus ZS9-10, Low Temperature and Draught-tolerating, UV-resistant Bacteria from Continental Antarctica.</title>
        <authorList>
            <person name="Cheng L."/>
        </authorList>
    </citation>
    <scope>NUCLEOTIDE SEQUENCE [LARGE SCALE GENOMIC DNA]</scope>
    <source>
        <strain evidence="4 5">ZS9-10</strain>
    </source>
</reference>
<dbReference type="Gene3D" id="3.40.630.30">
    <property type="match status" value="1"/>
</dbReference>
<organism evidence="4 5">
    <name type="scientific">Deinococcus arenicola</name>
    <dbReference type="NCBI Taxonomy" id="2994950"/>
    <lineage>
        <taxon>Bacteria</taxon>
        <taxon>Thermotogati</taxon>
        <taxon>Deinococcota</taxon>
        <taxon>Deinococci</taxon>
        <taxon>Deinococcales</taxon>
        <taxon>Deinococcaceae</taxon>
        <taxon>Deinococcus</taxon>
    </lineage>
</organism>
<proteinExistence type="predicted"/>
<dbReference type="PANTHER" id="PTHR43877">
    <property type="entry name" value="AMINOALKYLPHOSPHONATE N-ACETYLTRANSFERASE-RELATED-RELATED"/>
    <property type="match status" value="1"/>
</dbReference>
<evidence type="ECO:0000259" key="3">
    <source>
        <dbReference type="PROSITE" id="PS51186"/>
    </source>
</evidence>
<dbReference type="RefSeq" id="WP_317640154.1">
    <property type="nucleotide sequence ID" value="NZ_JAPMIV010000014.1"/>
</dbReference>
<dbReference type="InterPro" id="IPR050832">
    <property type="entry name" value="Bact_Acetyltransf"/>
</dbReference>
<keyword evidence="5" id="KW-1185">Reference proteome</keyword>
<dbReference type="Pfam" id="PF13508">
    <property type="entry name" value="Acetyltransf_7"/>
    <property type="match status" value="1"/>
</dbReference>